<accession>D1B0M7</accession>
<organism evidence="3 4">
    <name type="scientific">Sulfurospirillum deleyianum (strain ATCC 51133 / DSM 6946 / 5175)</name>
    <dbReference type="NCBI Taxonomy" id="525898"/>
    <lineage>
        <taxon>Bacteria</taxon>
        <taxon>Pseudomonadati</taxon>
        <taxon>Campylobacterota</taxon>
        <taxon>Epsilonproteobacteria</taxon>
        <taxon>Campylobacterales</taxon>
        <taxon>Sulfurospirillaceae</taxon>
        <taxon>Sulfurospirillum</taxon>
    </lineage>
</organism>
<dbReference type="CDD" id="cd06223">
    <property type="entry name" value="PRTases_typeI"/>
    <property type="match status" value="1"/>
</dbReference>
<keyword evidence="4" id="KW-1185">Reference proteome</keyword>
<feature type="domain" description="Phosphoribosyltransferase" evidence="2">
    <location>
        <begin position="146"/>
        <end position="188"/>
    </location>
</feature>
<name>D1B0M7_SULD5</name>
<evidence type="ECO:0000313" key="3">
    <source>
        <dbReference type="EMBL" id="ACZ11346.1"/>
    </source>
</evidence>
<dbReference type="SUPFAM" id="SSF53271">
    <property type="entry name" value="PRTase-like"/>
    <property type="match status" value="1"/>
</dbReference>
<gene>
    <name evidence="3" type="ordered locus">Sdel_0309</name>
</gene>
<dbReference type="STRING" id="525898.Sdel_0309"/>
<protein>
    <recommendedName>
        <fullName evidence="2">Phosphoribosyltransferase domain-containing protein</fullName>
    </recommendedName>
</protein>
<dbReference type="InterPro" id="IPR000836">
    <property type="entry name" value="PRTase_dom"/>
</dbReference>
<dbReference type="PANTHER" id="PTHR47505:SF1">
    <property type="entry name" value="DNA UTILIZATION PROTEIN YHGH"/>
    <property type="match status" value="1"/>
</dbReference>
<evidence type="ECO:0000259" key="2">
    <source>
        <dbReference type="Pfam" id="PF00156"/>
    </source>
</evidence>
<evidence type="ECO:0000313" key="4">
    <source>
        <dbReference type="Proteomes" id="UP000002222"/>
    </source>
</evidence>
<evidence type="ECO:0000256" key="1">
    <source>
        <dbReference type="ARBA" id="ARBA00008007"/>
    </source>
</evidence>
<dbReference type="Gene3D" id="3.40.50.2020">
    <property type="match status" value="1"/>
</dbReference>
<reference evidence="4" key="1">
    <citation type="submission" date="2009-11" db="EMBL/GenBank/DDBJ databases">
        <title>The complete genome of Sulfurospirillum deleyianum DSM 6946.</title>
        <authorList>
            <consortium name="US DOE Joint Genome Institute (JGI-PGF)"/>
            <person name="Lucas S."/>
            <person name="Copeland A."/>
            <person name="Lapidus A."/>
            <person name="Glavina del Rio T."/>
            <person name="Dalin E."/>
            <person name="Tice H."/>
            <person name="Bruce D."/>
            <person name="Goodwin L."/>
            <person name="Pitluck S."/>
            <person name="Kyrpides N."/>
            <person name="Mavromatis K."/>
            <person name="Ivanova N."/>
            <person name="Ovchinnikova G."/>
            <person name="Munk A.C."/>
            <person name="Lu M."/>
            <person name="Brettin T."/>
            <person name="Detter J.C."/>
            <person name="Han C."/>
            <person name="Tapia R."/>
            <person name="Larimer F."/>
            <person name="Land M."/>
            <person name="Hauser L."/>
            <person name="Markowitz V."/>
            <person name="Cheng J.F."/>
            <person name="Hugenholtz P."/>
            <person name="Woyke T."/>
            <person name="Wu D."/>
            <person name="Aumann P."/>
            <person name="Schneider S."/>
            <person name="Lang E."/>
            <person name="Spring S."/>
            <person name="Klenk H.P."/>
            <person name="Eisen J.A."/>
        </authorList>
    </citation>
    <scope>NUCLEOTIDE SEQUENCE [LARGE SCALE GENOMIC DNA]</scope>
    <source>
        <strain evidence="4">ATCC 51133 / DSM 6946 / 5175</strain>
    </source>
</reference>
<proteinExistence type="inferred from homology"/>
<dbReference type="AlphaFoldDB" id="D1B0M7"/>
<dbReference type="RefSeq" id="WP_012856112.1">
    <property type="nucleotide sequence ID" value="NC_013512.1"/>
</dbReference>
<dbReference type="OrthoDB" id="5342812at2"/>
<dbReference type="Proteomes" id="UP000002222">
    <property type="component" value="Chromosome"/>
</dbReference>
<dbReference type="Pfam" id="PF00156">
    <property type="entry name" value="Pribosyltran"/>
    <property type="match status" value="1"/>
</dbReference>
<dbReference type="HOGENOM" id="CLU_072544_0_0_7"/>
<dbReference type="KEGG" id="sdl:Sdel_0309"/>
<dbReference type="PANTHER" id="PTHR47505">
    <property type="entry name" value="DNA UTILIZATION PROTEIN YHGH"/>
    <property type="match status" value="1"/>
</dbReference>
<comment type="similarity">
    <text evidence="1">Belongs to the ComF/GntX family.</text>
</comment>
<dbReference type="EMBL" id="CP001816">
    <property type="protein sequence ID" value="ACZ11346.1"/>
    <property type="molecule type" value="Genomic_DNA"/>
</dbReference>
<reference evidence="3 4" key="2">
    <citation type="journal article" date="2010" name="Stand. Genomic Sci.">
        <title>Complete genome sequence of Sulfurospirillum deleyianum type strain (5175).</title>
        <authorList>
            <person name="Sikorski J."/>
            <person name="Lapidus A."/>
            <person name="Copeland A."/>
            <person name="Glavina Del Rio T."/>
            <person name="Nolan M."/>
            <person name="Lucas S."/>
            <person name="Chen F."/>
            <person name="Tice H."/>
            <person name="Cheng J.F."/>
            <person name="Saunders E."/>
            <person name="Bruce D."/>
            <person name="Goodwin L."/>
            <person name="Pitluck S."/>
            <person name="Ovchinnikova G."/>
            <person name="Pati A."/>
            <person name="Ivanova N."/>
            <person name="Mavromatis K."/>
            <person name="Chen A."/>
            <person name="Palaniappan K."/>
            <person name="Chain P."/>
            <person name="Land M."/>
            <person name="Hauser L."/>
            <person name="Chang Y.J."/>
            <person name="Jeffries C.D."/>
            <person name="Brettin T."/>
            <person name="Detter J.C."/>
            <person name="Han C."/>
            <person name="Rohde M."/>
            <person name="Lang E."/>
            <person name="Spring S."/>
            <person name="Goker M."/>
            <person name="Bristow J."/>
            <person name="Eisen J.A."/>
            <person name="Markowitz V."/>
            <person name="Hugenholtz P."/>
            <person name="Kyrpides N.C."/>
            <person name="Klenk H.P."/>
        </authorList>
    </citation>
    <scope>NUCLEOTIDE SEQUENCE [LARGE SCALE GENOMIC DNA]</scope>
    <source>
        <strain evidence="4">ATCC 51133 / DSM 6946 / 5175</strain>
    </source>
</reference>
<sequence>MRCHLCLKLSWQPLCKTCLSTFLTPTPAFRILKDGLRVYSFYRYSDIAPLLHTKHTFVGAKIFAQLGRHTFYEFLKTFELPKGIYALPIDDHIRHGYSHSAILAKATKPYLTPLYGSLRAQNHKSYSGKSRAFREANKRDFRITCKEGMDVILIDDIITTGSTLKEAHKALQELGVHVLFALVLADAKEG</sequence>
<dbReference type="eggNOG" id="COG1040">
    <property type="taxonomic scope" value="Bacteria"/>
</dbReference>
<dbReference type="InterPro" id="IPR051910">
    <property type="entry name" value="ComF/GntX_DNA_util-trans"/>
</dbReference>
<dbReference type="InterPro" id="IPR029057">
    <property type="entry name" value="PRTase-like"/>
</dbReference>